<keyword evidence="3" id="KW-1185">Reference proteome</keyword>
<proteinExistence type="predicted"/>
<dbReference type="InterPro" id="IPR029052">
    <property type="entry name" value="Metallo-depent_PP-like"/>
</dbReference>
<dbReference type="PANTHER" id="PTHR37844:SF2">
    <property type="entry name" value="SER_THR PROTEIN PHOSPHATASE SUPERFAMILY (AFU_ORTHOLOGUE AFUA_1G14840)"/>
    <property type="match status" value="1"/>
</dbReference>
<evidence type="ECO:0000313" key="3">
    <source>
        <dbReference type="Proteomes" id="UP000018733"/>
    </source>
</evidence>
<name>V8QWU9_9BURK</name>
<gene>
    <name evidence="2" type="ORF">W822_08975</name>
</gene>
<comment type="caution">
    <text evidence="2">The sequence shown here is derived from an EMBL/GenBank/DDBJ whole genome shotgun (WGS) entry which is preliminary data.</text>
</comment>
<organism evidence="2 3">
    <name type="scientific">Advenella kashmirensis W13003</name>
    <dbReference type="NCBI Taxonomy" id="1424334"/>
    <lineage>
        <taxon>Bacteria</taxon>
        <taxon>Pseudomonadati</taxon>
        <taxon>Pseudomonadota</taxon>
        <taxon>Betaproteobacteria</taxon>
        <taxon>Burkholderiales</taxon>
        <taxon>Alcaligenaceae</taxon>
    </lineage>
</organism>
<protein>
    <recommendedName>
        <fullName evidence="1">Calcineurin-like phosphoesterase domain-containing protein</fullName>
    </recommendedName>
</protein>
<dbReference type="STRING" id="1424334.W822_08975"/>
<dbReference type="PATRIC" id="fig|1424334.3.peg.1801"/>
<dbReference type="OrthoDB" id="356681at2"/>
<accession>V8QWU9</accession>
<dbReference type="Proteomes" id="UP000018733">
    <property type="component" value="Unassembled WGS sequence"/>
</dbReference>
<dbReference type="Gene3D" id="3.60.21.10">
    <property type="match status" value="1"/>
</dbReference>
<feature type="domain" description="Calcineurin-like phosphoesterase" evidence="1">
    <location>
        <begin position="1"/>
        <end position="230"/>
    </location>
</feature>
<dbReference type="GO" id="GO:0016787">
    <property type="term" value="F:hydrolase activity"/>
    <property type="evidence" value="ECO:0007669"/>
    <property type="project" value="InterPro"/>
</dbReference>
<evidence type="ECO:0000313" key="2">
    <source>
        <dbReference type="EMBL" id="ETF03484.1"/>
    </source>
</evidence>
<sequence>MKIRILSDIHIEFFPFDIPRLPDDLETVLVLAGDIGVVADQKPLQSFLQLAATQFKAVVMVFGNHEYYRSVWPDALHDLRRWTLPDNFHVLEKSSIEIDDVVFLGATLWSDFENENPLSMMHCQRYINDFRMIGTHAKAGPYRPFSDTDCFSPKDALEEHRASCRWMADCMAEIGAAGRKMVIVTHHGVAPHSVNQKFIGSPTNGAFVSDLSELLMAGRPRLVIHGHVHDSVDYTLGDSGHPIRVIANPRGYTKKKNTQENKCFDPMLAIEV</sequence>
<dbReference type="PANTHER" id="PTHR37844">
    <property type="entry name" value="SER/THR PROTEIN PHOSPHATASE SUPERFAMILY (AFU_ORTHOLOGUE AFUA_1G14840)"/>
    <property type="match status" value="1"/>
</dbReference>
<dbReference type="AlphaFoldDB" id="V8QWU9"/>
<dbReference type="SUPFAM" id="SSF56300">
    <property type="entry name" value="Metallo-dependent phosphatases"/>
    <property type="match status" value="1"/>
</dbReference>
<reference evidence="2 3" key="1">
    <citation type="journal article" date="2014" name="Genome Announc.">
        <title>Draft Genome Sequence of Advenella kashmirensis Strain W13003, a Polycyclic Aromatic Hydrocarbon-Degrading Bacterium.</title>
        <authorList>
            <person name="Wang X."/>
            <person name="Jin D."/>
            <person name="Zhou L."/>
            <person name="Wu L."/>
            <person name="An W."/>
            <person name="Zhao L."/>
        </authorList>
    </citation>
    <scope>NUCLEOTIDE SEQUENCE [LARGE SCALE GENOMIC DNA]</scope>
    <source>
        <strain evidence="2 3">W13003</strain>
    </source>
</reference>
<dbReference type="eggNOG" id="COG1409">
    <property type="taxonomic scope" value="Bacteria"/>
</dbReference>
<dbReference type="InterPro" id="IPR004843">
    <property type="entry name" value="Calcineurin-like_PHP"/>
</dbReference>
<dbReference type="Pfam" id="PF00149">
    <property type="entry name" value="Metallophos"/>
    <property type="match status" value="1"/>
</dbReference>
<dbReference type="EMBL" id="AYXT01000009">
    <property type="protein sequence ID" value="ETF03484.1"/>
    <property type="molecule type" value="Genomic_DNA"/>
</dbReference>
<dbReference type="HOGENOM" id="CLU_060372_3_1_4"/>
<evidence type="ECO:0000259" key="1">
    <source>
        <dbReference type="Pfam" id="PF00149"/>
    </source>
</evidence>
<dbReference type="RefSeq" id="WP_024004771.1">
    <property type="nucleotide sequence ID" value="NZ_KI650979.1"/>
</dbReference>